<dbReference type="Gene3D" id="3.30.1330.70">
    <property type="entry name" value="Holliday junction resolvase RusA"/>
    <property type="match status" value="1"/>
</dbReference>
<dbReference type="Proteomes" id="UP001500443">
    <property type="component" value="Unassembled WGS sequence"/>
</dbReference>
<organism evidence="1 2">
    <name type="scientific">Streptomyces synnematoformans</name>
    <dbReference type="NCBI Taxonomy" id="415721"/>
    <lineage>
        <taxon>Bacteria</taxon>
        <taxon>Bacillati</taxon>
        <taxon>Actinomycetota</taxon>
        <taxon>Actinomycetes</taxon>
        <taxon>Kitasatosporales</taxon>
        <taxon>Streptomycetaceae</taxon>
        <taxon>Streptomyces</taxon>
    </lineage>
</organism>
<dbReference type="Pfam" id="PF05866">
    <property type="entry name" value="RusA"/>
    <property type="match status" value="1"/>
</dbReference>
<dbReference type="SUPFAM" id="SSF103084">
    <property type="entry name" value="Holliday junction resolvase RusA"/>
    <property type="match status" value="1"/>
</dbReference>
<dbReference type="EMBL" id="BAAAPF010000003">
    <property type="protein sequence ID" value="GAA2107636.1"/>
    <property type="molecule type" value="Genomic_DNA"/>
</dbReference>
<keyword evidence="2" id="KW-1185">Reference proteome</keyword>
<accession>A0ABN2X989</accession>
<sequence length="168" mass="17921">MDGGPAMSAAADLTIVVHGAPAPQGSKRYVGGRMVESSKAVVPWRNAVTIAAAEARGEEPLDGPLAVAMTFTMGLQPASRPTWWTPGVRWSKTLRWRPASAPDLSKLARATEDALTDAAAWRDDARVVEYRRLAKHYIGDSAVDVLPTAGAVIHIWRIGPDAEEAATP</sequence>
<name>A0ABN2X989_9ACTN</name>
<dbReference type="InterPro" id="IPR036614">
    <property type="entry name" value="RusA-like_sf"/>
</dbReference>
<evidence type="ECO:0000313" key="2">
    <source>
        <dbReference type="Proteomes" id="UP001500443"/>
    </source>
</evidence>
<dbReference type="RefSeq" id="WP_344286986.1">
    <property type="nucleotide sequence ID" value="NZ_BAAAPF010000003.1"/>
</dbReference>
<reference evidence="1 2" key="1">
    <citation type="journal article" date="2019" name="Int. J. Syst. Evol. Microbiol.">
        <title>The Global Catalogue of Microorganisms (GCM) 10K type strain sequencing project: providing services to taxonomists for standard genome sequencing and annotation.</title>
        <authorList>
            <consortium name="The Broad Institute Genomics Platform"/>
            <consortium name="The Broad Institute Genome Sequencing Center for Infectious Disease"/>
            <person name="Wu L."/>
            <person name="Ma J."/>
        </authorList>
    </citation>
    <scope>NUCLEOTIDE SEQUENCE [LARGE SCALE GENOMIC DNA]</scope>
    <source>
        <strain evidence="1 2">JCM 15481</strain>
    </source>
</reference>
<proteinExistence type="predicted"/>
<dbReference type="InterPro" id="IPR008822">
    <property type="entry name" value="Endonuclease_RusA-like"/>
</dbReference>
<gene>
    <name evidence="1" type="ORF">GCM10009802_02880</name>
</gene>
<comment type="caution">
    <text evidence="1">The sequence shown here is derived from an EMBL/GenBank/DDBJ whole genome shotgun (WGS) entry which is preliminary data.</text>
</comment>
<evidence type="ECO:0000313" key="1">
    <source>
        <dbReference type="EMBL" id="GAA2107636.1"/>
    </source>
</evidence>
<protein>
    <submittedName>
        <fullName evidence="1">Uncharacterized protein</fullName>
    </submittedName>
</protein>